<comment type="caution">
    <text evidence="2">The sequence shown here is derived from an EMBL/GenBank/DDBJ whole genome shotgun (WGS) entry which is preliminary data.</text>
</comment>
<keyword evidence="3" id="KW-1185">Reference proteome</keyword>
<dbReference type="EMBL" id="JBHTAJ010000068">
    <property type="protein sequence ID" value="MFC7183454.1"/>
    <property type="molecule type" value="Genomic_DNA"/>
</dbReference>
<organism evidence="2 3">
    <name type="scientific">Kitasatospora paranensis</name>
    <dbReference type="NCBI Taxonomy" id="258053"/>
    <lineage>
        <taxon>Bacteria</taxon>
        <taxon>Bacillati</taxon>
        <taxon>Actinomycetota</taxon>
        <taxon>Actinomycetes</taxon>
        <taxon>Kitasatosporales</taxon>
        <taxon>Streptomycetaceae</taxon>
        <taxon>Kitasatospora</taxon>
    </lineage>
</organism>
<gene>
    <name evidence="2" type="ORF">ACFQMG_28295</name>
</gene>
<dbReference type="InterPro" id="IPR009057">
    <property type="entry name" value="Homeodomain-like_sf"/>
</dbReference>
<evidence type="ECO:0000259" key="1">
    <source>
        <dbReference type="Pfam" id="PF18598"/>
    </source>
</evidence>
<protein>
    <submittedName>
        <fullName evidence="2">QsdR family transcriptional regulator</fullName>
    </submittedName>
</protein>
<accession>A0ABW2G1S2</accession>
<dbReference type="InterPro" id="IPR041485">
    <property type="entry name" value="TetR_C_36"/>
</dbReference>
<proteinExistence type="predicted"/>
<dbReference type="SUPFAM" id="SSF46689">
    <property type="entry name" value="Homeodomain-like"/>
    <property type="match status" value="1"/>
</dbReference>
<evidence type="ECO:0000313" key="2">
    <source>
        <dbReference type="EMBL" id="MFC7183454.1"/>
    </source>
</evidence>
<feature type="domain" description="QsdR TetR regulatory C-terminal" evidence="1">
    <location>
        <begin position="85"/>
        <end position="188"/>
    </location>
</feature>
<name>A0ABW2G1S2_9ACTN</name>
<reference evidence="3" key="1">
    <citation type="journal article" date="2019" name="Int. J. Syst. Evol. Microbiol.">
        <title>The Global Catalogue of Microorganisms (GCM) 10K type strain sequencing project: providing services to taxonomists for standard genome sequencing and annotation.</title>
        <authorList>
            <consortium name="The Broad Institute Genomics Platform"/>
            <consortium name="The Broad Institute Genome Sequencing Center for Infectious Disease"/>
            <person name="Wu L."/>
            <person name="Ma J."/>
        </authorList>
    </citation>
    <scope>NUCLEOTIDE SEQUENCE [LARGE SCALE GENOMIC DNA]</scope>
    <source>
        <strain evidence="3">CGMCC 1.12859</strain>
    </source>
</reference>
<dbReference type="Pfam" id="PF18598">
    <property type="entry name" value="TetR_C_36"/>
    <property type="match status" value="1"/>
</dbReference>
<dbReference type="Gene3D" id="1.10.357.10">
    <property type="entry name" value="Tetracycline Repressor, domain 2"/>
    <property type="match status" value="1"/>
</dbReference>
<dbReference type="RefSeq" id="WP_345709450.1">
    <property type="nucleotide sequence ID" value="NZ_BAABKV010000001.1"/>
</dbReference>
<evidence type="ECO:0000313" key="3">
    <source>
        <dbReference type="Proteomes" id="UP001596435"/>
    </source>
</evidence>
<dbReference type="Proteomes" id="UP001596435">
    <property type="component" value="Unassembled WGS sequence"/>
</dbReference>
<sequence length="191" mass="21056">MTPASEPNNLLPQVRRPNRELAVQYARRVFLHGDRLDMRTLASALDVGRSTLYRWVGDRETLLARILADLSAETWAHILQATQGEGTAPVLADIRRFMEVTAAYEPLRMFAGQEPTVALRVLMAEGGRVNTALNQGIRASLAEHKVAGVDARTVDIMVQLGTALQWTPIVIGEAPAIDRAITLIDHLLDRS</sequence>